<sequence>MQAIVFANRCGKELSPLNEFYCPAMLPILGKPVLEHCMDELKLNKVKEVFLVISSSQKAIKDYFQQGLRWSLTIHYIICENSDTPNKIKEKLAPTLKLPYYVARGDIVRGTYDWNLPNERESTAYVNLLNKPLGLIKVNDKSCSIDCIDWPLKKPEKIDVVQINCPLKNYLIRSLSSYHQLVLTEANHPQTFIASGIEQSLNLITGKRSLIQSNSLSNGKTYIGDHSYVDKSAKLYGQTSIGHECIVDRGVKVSNSIILDDTYIGAKVEITNAIVCQNKIIRIDLATCLTVSDSYTISKNKANKESNLSIFNLYNISLRVLRSSRLSCS</sequence>
<feature type="domain" description="Nucleotidyl transferase" evidence="4">
    <location>
        <begin position="4"/>
        <end position="83"/>
    </location>
</feature>
<dbReference type="InterPro" id="IPR029044">
    <property type="entry name" value="Nucleotide-diphossugar_trans"/>
</dbReference>
<dbReference type="EMBL" id="NDXW01000001">
    <property type="protein sequence ID" value="RDH44964.1"/>
    <property type="molecule type" value="Genomic_DNA"/>
</dbReference>
<keyword evidence="3" id="KW-0012">Acyltransferase</keyword>
<evidence type="ECO:0000256" key="2">
    <source>
        <dbReference type="ARBA" id="ARBA00022737"/>
    </source>
</evidence>
<dbReference type="InterPro" id="IPR005835">
    <property type="entry name" value="NTP_transferase_dom"/>
</dbReference>
<dbReference type="InterPro" id="IPR050486">
    <property type="entry name" value="Mannose-1P_guanyltransferase"/>
</dbReference>
<dbReference type="Gene3D" id="2.160.10.10">
    <property type="entry name" value="Hexapeptide repeat proteins"/>
    <property type="match status" value="1"/>
</dbReference>
<feature type="domain" description="Mannose-1-phosphate guanyltransferase C-terminal" evidence="5">
    <location>
        <begin position="219"/>
        <end position="281"/>
    </location>
</feature>
<evidence type="ECO:0000256" key="3">
    <source>
        <dbReference type="ARBA" id="ARBA00023315"/>
    </source>
</evidence>
<keyword evidence="3" id="KW-0808">Transferase</keyword>
<protein>
    <submittedName>
        <fullName evidence="6">NDP-sugar synthase</fullName>
    </submittedName>
</protein>
<accession>A0A4P9VRC6</accession>
<dbReference type="Gene3D" id="3.90.550.10">
    <property type="entry name" value="Spore Coat Polysaccharide Biosynthesis Protein SpsA, Chain A"/>
    <property type="match status" value="1"/>
</dbReference>
<organism evidence="6 7">
    <name type="scientific">Zooshikella ganghwensis</name>
    <dbReference type="NCBI Taxonomy" id="202772"/>
    <lineage>
        <taxon>Bacteria</taxon>
        <taxon>Pseudomonadati</taxon>
        <taxon>Pseudomonadota</taxon>
        <taxon>Gammaproteobacteria</taxon>
        <taxon>Oceanospirillales</taxon>
        <taxon>Zooshikellaceae</taxon>
        <taxon>Zooshikella</taxon>
    </lineage>
</organism>
<evidence type="ECO:0000313" key="7">
    <source>
        <dbReference type="Proteomes" id="UP000257039"/>
    </source>
</evidence>
<evidence type="ECO:0000259" key="5">
    <source>
        <dbReference type="Pfam" id="PF25087"/>
    </source>
</evidence>
<comment type="caution">
    <text evidence="6">The sequence shown here is derived from an EMBL/GenBank/DDBJ whole genome shotgun (WGS) entry which is preliminary data.</text>
</comment>
<dbReference type="Proteomes" id="UP000257039">
    <property type="component" value="Unassembled WGS sequence"/>
</dbReference>
<proteinExistence type="inferred from homology"/>
<evidence type="ECO:0000259" key="4">
    <source>
        <dbReference type="Pfam" id="PF00483"/>
    </source>
</evidence>
<keyword evidence="7" id="KW-1185">Reference proteome</keyword>
<reference evidence="6 7" key="1">
    <citation type="submission" date="2017-04" db="EMBL/GenBank/DDBJ databases">
        <title>Draft genome sequence of Zooshikella ganghwensis VG4 isolated from Red Sea sediments.</title>
        <authorList>
            <person name="Rehman Z."/>
            <person name="Alam I."/>
            <person name="Kamau A."/>
            <person name="Bajic V."/>
            <person name="Leiknes T."/>
        </authorList>
    </citation>
    <scope>NUCLEOTIDE SEQUENCE [LARGE SCALE GENOMIC DNA]</scope>
    <source>
        <strain evidence="6 7">VG4</strain>
    </source>
</reference>
<dbReference type="RefSeq" id="WP_094788010.1">
    <property type="nucleotide sequence ID" value="NZ_NDXW01000001.1"/>
</dbReference>
<evidence type="ECO:0000313" key="6">
    <source>
        <dbReference type="EMBL" id="RDH44964.1"/>
    </source>
</evidence>
<dbReference type="InterPro" id="IPR056729">
    <property type="entry name" value="GMPPB_C"/>
</dbReference>
<dbReference type="SUPFAM" id="SSF53448">
    <property type="entry name" value="Nucleotide-diphospho-sugar transferases"/>
    <property type="match status" value="1"/>
</dbReference>
<dbReference type="Pfam" id="PF00483">
    <property type="entry name" value="NTP_transferase"/>
    <property type="match status" value="1"/>
</dbReference>
<dbReference type="AlphaFoldDB" id="A0A4P9VRC6"/>
<gene>
    <name evidence="6" type="ORF">B9G39_16820</name>
</gene>
<evidence type="ECO:0000256" key="1">
    <source>
        <dbReference type="ARBA" id="ARBA00007274"/>
    </source>
</evidence>
<keyword evidence="2" id="KW-0677">Repeat</keyword>
<dbReference type="Pfam" id="PF25087">
    <property type="entry name" value="GMPPB_C"/>
    <property type="match status" value="1"/>
</dbReference>
<name>A0A4P9VRC6_9GAMM</name>
<comment type="similarity">
    <text evidence="1">Belongs to the transferase hexapeptide repeat family.</text>
</comment>
<dbReference type="PANTHER" id="PTHR22572">
    <property type="entry name" value="SUGAR-1-PHOSPHATE GUANYL TRANSFERASE"/>
    <property type="match status" value="1"/>
</dbReference>